<protein>
    <recommendedName>
        <fullName evidence="1">D-inositol 3-phosphate glycosyltransferase</fullName>
    </recommendedName>
</protein>
<feature type="domain" description="Glycosyl transferase family 1" evidence="4">
    <location>
        <begin position="197"/>
        <end position="339"/>
    </location>
</feature>
<evidence type="ECO:0000259" key="5">
    <source>
        <dbReference type="Pfam" id="PF13439"/>
    </source>
</evidence>
<evidence type="ECO:0000313" key="6">
    <source>
        <dbReference type="EMBL" id="GAA5519840.1"/>
    </source>
</evidence>
<evidence type="ECO:0000313" key="7">
    <source>
        <dbReference type="Proteomes" id="UP001426770"/>
    </source>
</evidence>
<feature type="domain" description="Glycosyltransferase subfamily 4-like N-terminal" evidence="5">
    <location>
        <begin position="15"/>
        <end position="181"/>
    </location>
</feature>
<dbReference type="PANTHER" id="PTHR45947:SF3">
    <property type="entry name" value="SULFOQUINOVOSYL TRANSFERASE SQD2"/>
    <property type="match status" value="1"/>
</dbReference>
<gene>
    <name evidence="6" type="primary">mgtA</name>
    <name evidence="6" type="ORF">Lsed01_02298</name>
</gene>
<evidence type="ECO:0000256" key="1">
    <source>
        <dbReference type="ARBA" id="ARBA00021292"/>
    </source>
</evidence>
<evidence type="ECO:0000256" key="3">
    <source>
        <dbReference type="ARBA" id="ARBA00022679"/>
    </source>
</evidence>
<name>A0ABP9WLY2_9MICO</name>
<dbReference type="Proteomes" id="UP001426770">
    <property type="component" value="Unassembled WGS sequence"/>
</dbReference>
<keyword evidence="2" id="KW-0328">Glycosyltransferase</keyword>
<comment type="caution">
    <text evidence="6">The sequence shown here is derived from an EMBL/GenBank/DDBJ whole genome shotgun (WGS) entry which is preliminary data.</text>
</comment>
<evidence type="ECO:0000259" key="4">
    <source>
        <dbReference type="Pfam" id="PF00534"/>
    </source>
</evidence>
<accession>A0ABP9WLY2</accession>
<dbReference type="Pfam" id="PF00534">
    <property type="entry name" value="Glycos_transf_1"/>
    <property type="match status" value="1"/>
</dbReference>
<dbReference type="InterPro" id="IPR050194">
    <property type="entry name" value="Glycosyltransferase_grp1"/>
</dbReference>
<dbReference type="SUPFAM" id="SSF53756">
    <property type="entry name" value="UDP-Glycosyltransferase/glycogen phosphorylase"/>
    <property type="match status" value="1"/>
</dbReference>
<dbReference type="EMBL" id="BAABRR010000014">
    <property type="protein sequence ID" value="GAA5519840.1"/>
    <property type="molecule type" value="Genomic_DNA"/>
</dbReference>
<evidence type="ECO:0000256" key="2">
    <source>
        <dbReference type="ARBA" id="ARBA00022676"/>
    </source>
</evidence>
<dbReference type="PANTHER" id="PTHR45947">
    <property type="entry name" value="SULFOQUINOVOSYL TRANSFERASE SQD2"/>
    <property type="match status" value="1"/>
</dbReference>
<dbReference type="Gene3D" id="3.40.50.2000">
    <property type="entry name" value="Glycogen Phosphorylase B"/>
    <property type="match status" value="2"/>
</dbReference>
<keyword evidence="7" id="KW-1185">Reference proteome</keyword>
<keyword evidence="3" id="KW-0808">Transferase</keyword>
<dbReference type="InterPro" id="IPR001296">
    <property type="entry name" value="Glyco_trans_1"/>
</dbReference>
<dbReference type="InterPro" id="IPR028098">
    <property type="entry name" value="Glyco_trans_4-like_N"/>
</dbReference>
<proteinExistence type="predicted"/>
<sequence length="381" mass="40519">MKVALVAESFLPHTNGVTHSLLRVLDHLAARGDEAVIIAPEAPGAPDAVAGAPVVHVPAVGWPGYRDVRVALSSVRGVTRLLEAHAPDVVHLASPFMLGWAAVRAAADAGLPTVAIYQTDVPSYAAAYRAPWGEPLLWARVRAIHSAADVTLAPSTAAMSQLEDMGVERLRLWPRGVDTTRFSPAHRDDALRARWAPRGEVVVGYVGRLANEKRVGDLARIARLPGVRLVVIGEGPELARLRRLMPSAEFAGFLGGGELARAVASLDVMVHPGELETFGQSVQEALASGVPVIAPRRGGPIDLIDHGSNGFLYEPGRLDRMEAAVAMLVEDTDLRLIQGAHARISVEGRTWPRVCEALVDHYESAIAARATSGTTTGTATR</sequence>
<dbReference type="RefSeq" id="WP_345380208.1">
    <property type="nucleotide sequence ID" value="NZ_BAABRR010000014.1"/>
</dbReference>
<reference evidence="6 7" key="1">
    <citation type="submission" date="2024-02" db="EMBL/GenBank/DDBJ databases">
        <title>Lysinimicrobium sediminis NBRC 112286.</title>
        <authorList>
            <person name="Ichikawa N."/>
            <person name="Katano-Makiyama Y."/>
            <person name="Hidaka K."/>
        </authorList>
    </citation>
    <scope>NUCLEOTIDE SEQUENCE [LARGE SCALE GENOMIC DNA]</scope>
    <source>
        <strain evidence="6 7">NBRC 112286</strain>
    </source>
</reference>
<organism evidence="6 7">
    <name type="scientific">Demequina sediminis</name>
    <dbReference type="NCBI Taxonomy" id="1930058"/>
    <lineage>
        <taxon>Bacteria</taxon>
        <taxon>Bacillati</taxon>
        <taxon>Actinomycetota</taxon>
        <taxon>Actinomycetes</taxon>
        <taxon>Micrococcales</taxon>
        <taxon>Demequinaceae</taxon>
        <taxon>Demequina</taxon>
    </lineage>
</organism>
<dbReference type="Pfam" id="PF13439">
    <property type="entry name" value="Glyco_transf_4"/>
    <property type="match status" value="1"/>
</dbReference>
<dbReference type="CDD" id="cd03814">
    <property type="entry name" value="GT4-like"/>
    <property type="match status" value="1"/>
</dbReference>